<evidence type="ECO:0000313" key="1">
    <source>
        <dbReference type="Proteomes" id="UP000887563"/>
    </source>
</evidence>
<dbReference type="Proteomes" id="UP000887563">
    <property type="component" value="Unplaced"/>
</dbReference>
<name>A0A914LQ07_MELIC</name>
<dbReference type="AlphaFoldDB" id="A0A914LQ07"/>
<evidence type="ECO:0000313" key="2">
    <source>
        <dbReference type="WBParaSite" id="Minc3s00743g16770"/>
    </source>
</evidence>
<sequence>MGEIFLCSATIFEDYEKCREQSLFGQRNGSAVCDTIGKLKPTDSSQLENLLHDLELNISCQCFSGCLRQNNDEKFKAIFLKNFFFKKISSFRLY</sequence>
<proteinExistence type="predicted"/>
<protein>
    <submittedName>
        <fullName evidence="2">Uncharacterized protein</fullName>
    </submittedName>
</protein>
<accession>A0A914LQ07</accession>
<reference evidence="2" key="1">
    <citation type="submission" date="2022-11" db="UniProtKB">
        <authorList>
            <consortium name="WormBaseParasite"/>
        </authorList>
    </citation>
    <scope>IDENTIFICATION</scope>
</reference>
<dbReference type="WBParaSite" id="Minc3s00743g16770">
    <property type="protein sequence ID" value="Minc3s00743g16770"/>
    <property type="gene ID" value="Minc3s00743g16770"/>
</dbReference>
<organism evidence="1 2">
    <name type="scientific">Meloidogyne incognita</name>
    <name type="common">Southern root-knot nematode worm</name>
    <name type="synonym">Oxyuris incognita</name>
    <dbReference type="NCBI Taxonomy" id="6306"/>
    <lineage>
        <taxon>Eukaryota</taxon>
        <taxon>Metazoa</taxon>
        <taxon>Ecdysozoa</taxon>
        <taxon>Nematoda</taxon>
        <taxon>Chromadorea</taxon>
        <taxon>Rhabditida</taxon>
        <taxon>Tylenchina</taxon>
        <taxon>Tylenchomorpha</taxon>
        <taxon>Tylenchoidea</taxon>
        <taxon>Meloidogynidae</taxon>
        <taxon>Meloidogyninae</taxon>
        <taxon>Meloidogyne</taxon>
        <taxon>Meloidogyne incognita group</taxon>
    </lineage>
</organism>
<keyword evidence="1" id="KW-1185">Reference proteome</keyword>